<accession>A0ABU6UQG8</accession>
<proteinExistence type="predicted"/>
<dbReference type="Proteomes" id="UP001341840">
    <property type="component" value="Unassembled WGS sequence"/>
</dbReference>
<protein>
    <submittedName>
        <fullName evidence="2">Uncharacterized protein</fullName>
    </submittedName>
</protein>
<reference evidence="2 3" key="1">
    <citation type="journal article" date="2023" name="Plants (Basel)">
        <title>Bridging the Gap: Combining Genomics and Transcriptomics Approaches to Understand Stylosanthes scabra, an Orphan Legume from the Brazilian Caatinga.</title>
        <authorList>
            <person name="Ferreira-Neto J.R.C."/>
            <person name="da Silva M.D."/>
            <person name="Binneck E."/>
            <person name="de Melo N.F."/>
            <person name="da Silva R.H."/>
            <person name="de Melo A.L.T.M."/>
            <person name="Pandolfi V."/>
            <person name="Bustamante F.O."/>
            <person name="Brasileiro-Vidal A.C."/>
            <person name="Benko-Iseppon A.M."/>
        </authorList>
    </citation>
    <scope>NUCLEOTIDE SEQUENCE [LARGE SCALE GENOMIC DNA]</scope>
    <source>
        <tissue evidence="2">Leaves</tissue>
    </source>
</reference>
<keyword evidence="3" id="KW-1185">Reference proteome</keyword>
<evidence type="ECO:0000313" key="3">
    <source>
        <dbReference type="Proteomes" id="UP001341840"/>
    </source>
</evidence>
<evidence type="ECO:0000313" key="2">
    <source>
        <dbReference type="EMBL" id="MED6163354.1"/>
    </source>
</evidence>
<sequence length="94" mass="10898">MGSGCYVQSGGIQMIKCCLLRTPWLRLKQDSWTWFLQNFIDDMRLEKIMTCTFMTDQQKRMDPQSDPIRSANVRIGSNSDPEAKNADIISHQIR</sequence>
<name>A0ABU6UQG8_9FABA</name>
<organism evidence="2 3">
    <name type="scientific">Stylosanthes scabra</name>
    <dbReference type="NCBI Taxonomy" id="79078"/>
    <lineage>
        <taxon>Eukaryota</taxon>
        <taxon>Viridiplantae</taxon>
        <taxon>Streptophyta</taxon>
        <taxon>Embryophyta</taxon>
        <taxon>Tracheophyta</taxon>
        <taxon>Spermatophyta</taxon>
        <taxon>Magnoliopsida</taxon>
        <taxon>eudicotyledons</taxon>
        <taxon>Gunneridae</taxon>
        <taxon>Pentapetalae</taxon>
        <taxon>rosids</taxon>
        <taxon>fabids</taxon>
        <taxon>Fabales</taxon>
        <taxon>Fabaceae</taxon>
        <taxon>Papilionoideae</taxon>
        <taxon>50 kb inversion clade</taxon>
        <taxon>dalbergioids sensu lato</taxon>
        <taxon>Dalbergieae</taxon>
        <taxon>Pterocarpus clade</taxon>
        <taxon>Stylosanthes</taxon>
    </lineage>
</organism>
<gene>
    <name evidence="2" type="ORF">PIB30_079080</name>
</gene>
<comment type="caution">
    <text evidence="2">The sequence shown here is derived from an EMBL/GenBank/DDBJ whole genome shotgun (WGS) entry which is preliminary data.</text>
</comment>
<feature type="region of interest" description="Disordered" evidence="1">
    <location>
        <begin position="56"/>
        <end position="94"/>
    </location>
</feature>
<evidence type="ECO:0000256" key="1">
    <source>
        <dbReference type="SAM" id="MobiDB-lite"/>
    </source>
</evidence>
<dbReference type="EMBL" id="JASCZI010121939">
    <property type="protein sequence ID" value="MED6163354.1"/>
    <property type="molecule type" value="Genomic_DNA"/>
</dbReference>